<organism evidence="4 5">
    <name type="scientific">Azospirillum rugosum</name>
    <dbReference type="NCBI Taxonomy" id="416170"/>
    <lineage>
        <taxon>Bacteria</taxon>
        <taxon>Pseudomonadati</taxon>
        <taxon>Pseudomonadota</taxon>
        <taxon>Alphaproteobacteria</taxon>
        <taxon>Rhodospirillales</taxon>
        <taxon>Azospirillaceae</taxon>
        <taxon>Azospirillum</taxon>
    </lineage>
</organism>
<dbReference type="CDD" id="cd03216">
    <property type="entry name" value="ABC_Carb_Monos_I"/>
    <property type="match status" value="1"/>
</dbReference>
<dbReference type="InterPro" id="IPR003439">
    <property type="entry name" value="ABC_transporter-like_ATP-bd"/>
</dbReference>
<dbReference type="GO" id="GO:0005524">
    <property type="term" value="F:ATP binding"/>
    <property type="evidence" value="ECO:0007669"/>
    <property type="project" value="UniProtKB-KW"/>
</dbReference>
<dbReference type="Proteomes" id="UP000781958">
    <property type="component" value="Unassembled WGS sequence"/>
</dbReference>
<evidence type="ECO:0000256" key="2">
    <source>
        <dbReference type="ARBA" id="ARBA00022840"/>
    </source>
</evidence>
<dbReference type="Pfam" id="PF00005">
    <property type="entry name" value="ABC_tran"/>
    <property type="match status" value="2"/>
</dbReference>
<dbReference type="CDD" id="cd03215">
    <property type="entry name" value="ABC_Carb_Monos_II"/>
    <property type="match status" value="1"/>
</dbReference>
<keyword evidence="4" id="KW-0762">Sugar transport</keyword>
<dbReference type="InterPro" id="IPR017871">
    <property type="entry name" value="ABC_transporter-like_CS"/>
</dbReference>
<dbReference type="RefSeq" id="WP_209763892.1">
    <property type="nucleotide sequence ID" value="NZ_JAGINP010000002.1"/>
</dbReference>
<keyword evidence="2 4" id="KW-0067">ATP-binding</keyword>
<evidence type="ECO:0000256" key="1">
    <source>
        <dbReference type="ARBA" id="ARBA00022741"/>
    </source>
</evidence>
<protein>
    <submittedName>
        <fullName evidence="4">Simple sugar transport system ATP-binding protein</fullName>
    </submittedName>
</protein>
<sequence>MSTTRASTPPHRLELRGITKRFPGCLANDSVDLVLKPGEIHALLGENGAGKSTLVKIIYGVLHADAGTLLWQGQETMIPDPAGARRLGIGMVFQHFSLFDTLTVAENISLGLDNPGPMDALSQRIAEVSERYGLSLDPRRHVHHLSVGERQRVEIVRCLLQDPRLLIMDEPTSVLTPQEATRLFETLRVLAAEGCTILYISHKLEEIRALCDTATVLRGGRVVGSCDPRKETARSLAEMMIGTELSTPERLPHGVAGAPKLQVRHLSTTSDNPFATNLKDVSFEVRAGEILGIAGVAGNGQAELMAALSGEELLPEPAAVTIEGRPVGHLGPRERRELGLAFVPEERLGRGAVPELSLSENALLSGYAREPLVRSGLVHFGRARSYAERIIGAFNVVTHGHRAEARSLSGGNLQKFIIGREILQRPRLLVVGQPTWGVDAGAAAAIHRALIALAQDGAAVLVISQDLDELFVLSNRIAVLFHGRLSDSRPTHQTSVEEIGLLMGGLFNHPPDEDEE</sequence>
<keyword evidence="1" id="KW-0547">Nucleotide-binding</keyword>
<name>A0ABS4SEB0_9PROT</name>
<dbReference type="Gene3D" id="3.40.50.300">
    <property type="entry name" value="P-loop containing nucleotide triphosphate hydrolases"/>
    <property type="match status" value="2"/>
</dbReference>
<dbReference type="InterPro" id="IPR003593">
    <property type="entry name" value="AAA+_ATPase"/>
</dbReference>
<dbReference type="InterPro" id="IPR027417">
    <property type="entry name" value="P-loop_NTPase"/>
</dbReference>
<accession>A0ABS4SEB0</accession>
<evidence type="ECO:0000259" key="3">
    <source>
        <dbReference type="PROSITE" id="PS50893"/>
    </source>
</evidence>
<dbReference type="SUPFAM" id="SSF52540">
    <property type="entry name" value="P-loop containing nucleoside triphosphate hydrolases"/>
    <property type="match status" value="2"/>
</dbReference>
<proteinExistence type="predicted"/>
<dbReference type="PANTHER" id="PTHR43790:SF4">
    <property type="entry name" value="GUANOSINE IMPORT ATP-BINDING PROTEIN NUPO"/>
    <property type="match status" value="1"/>
</dbReference>
<feature type="domain" description="ABC transporter" evidence="3">
    <location>
        <begin position="261"/>
        <end position="507"/>
    </location>
</feature>
<keyword evidence="5" id="KW-1185">Reference proteome</keyword>
<dbReference type="PANTHER" id="PTHR43790">
    <property type="entry name" value="CARBOHYDRATE TRANSPORT ATP-BINDING PROTEIN MG119-RELATED"/>
    <property type="match status" value="1"/>
</dbReference>
<dbReference type="PROSITE" id="PS50893">
    <property type="entry name" value="ABC_TRANSPORTER_2"/>
    <property type="match status" value="2"/>
</dbReference>
<dbReference type="SMART" id="SM00382">
    <property type="entry name" value="AAA"/>
    <property type="match status" value="1"/>
</dbReference>
<keyword evidence="4" id="KW-0813">Transport</keyword>
<reference evidence="4 5" key="1">
    <citation type="submission" date="2021-03" db="EMBL/GenBank/DDBJ databases">
        <title>Genomic Encyclopedia of Type Strains, Phase III (KMG-III): the genomes of soil and plant-associated and newly described type strains.</title>
        <authorList>
            <person name="Whitman W."/>
        </authorList>
    </citation>
    <scope>NUCLEOTIDE SEQUENCE [LARGE SCALE GENOMIC DNA]</scope>
    <source>
        <strain evidence="4 5">IMMIB AFH-6</strain>
    </source>
</reference>
<dbReference type="PROSITE" id="PS00211">
    <property type="entry name" value="ABC_TRANSPORTER_1"/>
    <property type="match status" value="2"/>
</dbReference>
<gene>
    <name evidence="4" type="ORF">J2851_000654</name>
</gene>
<comment type="caution">
    <text evidence="4">The sequence shown here is derived from an EMBL/GenBank/DDBJ whole genome shotgun (WGS) entry which is preliminary data.</text>
</comment>
<dbReference type="InterPro" id="IPR050107">
    <property type="entry name" value="ABC_carbohydrate_import_ATPase"/>
</dbReference>
<feature type="domain" description="ABC transporter" evidence="3">
    <location>
        <begin position="13"/>
        <end position="244"/>
    </location>
</feature>
<evidence type="ECO:0000313" key="4">
    <source>
        <dbReference type="EMBL" id="MBP2290912.1"/>
    </source>
</evidence>
<dbReference type="EMBL" id="JAGINP010000002">
    <property type="protein sequence ID" value="MBP2290912.1"/>
    <property type="molecule type" value="Genomic_DNA"/>
</dbReference>
<evidence type="ECO:0000313" key="5">
    <source>
        <dbReference type="Proteomes" id="UP000781958"/>
    </source>
</evidence>